<reference evidence="1 2" key="1">
    <citation type="submission" date="2018-10" db="EMBL/GenBank/DDBJ databases">
        <title>Genome assembly for a Yunnan-Guizhou Plateau 3E fish, Anabarilius grahami (Regan), and its evolutionary and genetic applications.</title>
        <authorList>
            <person name="Jiang W."/>
        </authorList>
    </citation>
    <scope>NUCLEOTIDE SEQUENCE [LARGE SCALE GENOMIC DNA]</scope>
    <source>
        <strain evidence="1">AG-KIZ</strain>
        <tissue evidence="1">Muscle</tissue>
    </source>
</reference>
<keyword evidence="2" id="KW-1185">Reference proteome</keyword>
<dbReference type="EMBL" id="RJVU01068486">
    <property type="protein sequence ID" value="ROI79299.1"/>
    <property type="molecule type" value="Genomic_DNA"/>
</dbReference>
<gene>
    <name evidence="1" type="ORF">DPX16_7187</name>
</gene>
<protein>
    <submittedName>
        <fullName evidence="1">Uncharacterized protein</fullName>
    </submittedName>
</protein>
<comment type="caution">
    <text evidence="1">The sequence shown here is derived from an EMBL/GenBank/DDBJ whole genome shotgun (WGS) entry which is preliminary data.</text>
</comment>
<evidence type="ECO:0000313" key="1">
    <source>
        <dbReference type="EMBL" id="ROI79299.1"/>
    </source>
</evidence>
<name>A0A3N0XNL8_ANAGA</name>
<accession>A0A3N0XNL8</accession>
<proteinExistence type="predicted"/>
<dbReference type="AlphaFoldDB" id="A0A3N0XNL8"/>
<evidence type="ECO:0000313" key="2">
    <source>
        <dbReference type="Proteomes" id="UP000281406"/>
    </source>
</evidence>
<sequence length="78" mass="8538">MQREQTNRVFEQINLNVDDLKFTGCSISTSAPITRLGNDRCEAEGVEGEFAGAVFDVASMPKFPVIVTEKGEASRSLK</sequence>
<organism evidence="1 2">
    <name type="scientific">Anabarilius grahami</name>
    <name type="common">Kanglang fish</name>
    <name type="synonym">Barilius grahami</name>
    <dbReference type="NCBI Taxonomy" id="495550"/>
    <lineage>
        <taxon>Eukaryota</taxon>
        <taxon>Metazoa</taxon>
        <taxon>Chordata</taxon>
        <taxon>Craniata</taxon>
        <taxon>Vertebrata</taxon>
        <taxon>Euteleostomi</taxon>
        <taxon>Actinopterygii</taxon>
        <taxon>Neopterygii</taxon>
        <taxon>Teleostei</taxon>
        <taxon>Ostariophysi</taxon>
        <taxon>Cypriniformes</taxon>
        <taxon>Xenocyprididae</taxon>
        <taxon>Xenocypridinae</taxon>
        <taxon>Xenocypridinae incertae sedis</taxon>
        <taxon>Anabarilius</taxon>
    </lineage>
</organism>
<dbReference type="Proteomes" id="UP000281406">
    <property type="component" value="Unassembled WGS sequence"/>
</dbReference>